<gene>
    <name evidence="1" type="ORF">EPICR_10203</name>
</gene>
<evidence type="ECO:0008006" key="2">
    <source>
        <dbReference type="Google" id="ProtNLM"/>
    </source>
</evidence>
<dbReference type="InterPro" id="IPR036388">
    <property type="entry name" value="WH-like_DNA-bd_sf"/>
</dbReference>
<dbReference type="Gene3D" id="1.10.10.10">
    <property type="entry name" value="Winged helix-like DNA-binding domain superfamily/Winged helix DNA-binding domain"/>
    <property type="match status" value="1"/>
</dbReference>
<sequence length="195" mass="22761">MKFFRLNEIKKLYFGYEDIAKALEIAPASARVAASRYVAQGLLVRVKRNLYIIKDKWRRLDKESLFAVANLIRTPSYISFMTALERHEITTQMQRGFFESAASKRSGEVEIERVFFHFRKINPTLYFGFERVDGGFFIALPEKALLDAVYLKSMGRYDFDASSIDFSRFDPGVLNRFAEKFPERVRGMLKQNGYF</sequence>
<accession>A0A484HBR1</accession>
<reference evidence="1" key="1">
    <citation type="submission" date="2019-01" db="EMBL/GenBank/DDBJ databases">
        <authorList>
            <consortium name="Genoscope - CEA"/>
            <person name="William W."/>
        </authorList>
    </citation>
    <scope>NUCLEOTIDE SEQUENCE</scope>
    <source>
        <strain evidence="1">CR-1</strain>
    </source>
</reference>
<protein>
    <recommendedName>
        <fullName evidence="2">Transcriptional regulator</fullName>
    </recommendedName>
</protein>
<dbReference type="EMBL" id="CAACVI010000001">
    <property type="protein sequence ID" value="VEN72704.1"/>
    <property type="molecule type" value="Genomic_DNA"/>
</dbReference>
<organism evidence="1">
    <name type="scientific">uncultured Desulfobacteraceae bacterium</name>
    <dbReference type="NCBI Taxonomy" id="218296"/>
    <lineage>
        <taxon>Bacteria</taxon>
        <taxon>Pseudomonadati</taxon>
        <taxon>Thermodesulfobacteriota</taxon>
        <taxon>Desulfobacteria</taxon>
        <taxon>Desulfobacterales</taxon>
        <taxon>Desulfobacteraceae</taxon>
        <taxon>environmental samples</taxon>
    </lineage>
</organism>
<evidence type="ECO:0000313" key="1">
    <source>
        <dbReference type="EMBL" id="VEN72704.1"/>
    </source>
</evidence>
<dbReference type="AlphaFoldDB" id="A0A484HBR1"/>
<proteinExistence type="predicted"/>
<name>A0A484HBR1_9BACT</name>